<gene>
    <name evidence="2" type="ORF">A8806_11620</name>
</gene>
<proteinExistence type="predicted"/>
<keyword evidence="1" id="KW-0812">Transmembrane</keyword>
<feature type="transmembrane region" description="Helical" evidence="1">
    <location>
        <begin position="63"/>
        <end position="84"/>
    </location>
</feature>
<keyword evidence="1" id="KW-0472">Membrane</keyword>
<comment type="caution">
    <text evidence="2">The sequence shown here is derived from an EMBL/GenBank/DDBJ whole genome shotgun (WGS) entry which is preliminary data.</text>
</comment>
<evidence type="ECO:0000313" key="2">
    <source>
        <dbReference type="EMBL" id="PWJ22845.1"/>
    </source>
</evidence>
<dbReference type="Pfam" id="PF06196">
    <property type="entry name" value="DUF997"/>
    <property type="match status" value="1"/>
</dbReference>
<sequence length="101" mass="11672">MNATRDLESREYDVNTVKEDKRFTRCKKEMQIIFLVGLIQIIVPAILIYTLNGNGRWFMGFPMWYGVAALFYLCMSLVAVVITIKVIKPHKLDAIADDKEE</sequence>
<dbReference type="EMBL" id="QGDL01000016">
    <property type="protein sequence ID" value="PWJ22845.1"/>
    <property type="molecule type" value="Genomic_DNA"/>
</dbReference>
<reference evidence="2 3" key="1">
    <citation type="submission" date="2018-05" db="EMBL/GenBank/DDBJ databases">
        <title>The Hungate 1000. A catalogue of reference genomes from the rumen microbiome.</title>
        <authorList>
            <person name="Kelly W."/>
        </authorList>
    </citation>
    <scope>NUCLEOTIDE SEQUENCE [LARGE SCALE GENOMIC DNA]</scope>
    <source>
        <strain evidence="2 3">NLAE-zl-C242</strain>
    </source>
</reference>
<dbReference type="RefSeq" id="WP_109733235.1">
    <property type="nucleotide sequence ID" value="NZ_BAAACK010000022.1"/>
</dbReference>
<keyword evidence="1" id="KW-1133">Transmembrane helix</keyword>
<organism evidence="2 3">
    <name type="scientific">Faecalicatena orotica</name>
    <dbReference type="NCBI Taxonomy" id="1544"/>
    <lineage>
        <taxon>Bacteria</taxon>
        <taxon>Bacillati</taxon>
        <taxon>Bacillota</taxon>
        <taxon>Clostridia</taxon>
        <taxon>Lachnospirales</taxon>
        <taxon>Lachnospiraceae</taxon>
        <taxon>Faecalicatena</taxon>
    </lineage>
</organism>
<protein>
    <submittedName>
        <fullName evidence="2">Uncharacterized protein DUF997</fullName>
    </submittedName>
</protein>
<evidence type="ECO:0000256" key="1">
    <source>
        <dbReference type="SAM" id="Phobius"/>
    </source>
</evidence>
<feature type="transmembrane region" description="Helical" evidence="1">
    <location>
        <begin position="32"/>
        <end position="51"/>
    </location>
</feature>
<dbReference type="InterPro" id="IPR010398">
    <property type="entry name" value="DUF997"/>
</dbReference>
<accession>A0A2Y9BK48</accession>
<evidence type="ECO:0000313" key="3">
    <source>
        <dbReference type="Proteomes" id="UP000245845"/>
    </source>
</evidence>
<dbReference type="Proteomes" id="UP000245845">
    <property type="component" value="Unassembled WGS sequence"/>
</dbReference>
<name>A0A2Y9BK48_9FIRM</name>
<dbReference type="AlphaFoldDB" id="A0A2Y9BK48"/>
<keyword evidence="3" id="KW-1185">Reference proteome</keyword>